<dbReference type="RefSeq" id="WP_057817908.1">
    <property type="nucleotide sequence ID" value="NZ_CP031598.1"/>
</dbReference>
<name>A0A0T5P6R5_9RHOB</name>
<sequence length="294" mass="34685">MRLFKKRDPSIGTFVLGLGAQKAGTSWLFSYFRTVPEIHTGFMKEYHVLDSLHVYKMRGTQKTLADRTIQALKKGNYQTSPCPWMLKRMAMLADTEFYYDYFEHLLLKHGGLTCDMTPSHMALPTTAMQIVKDNFAARNIRVRPLLLMRDPVERCWSAMRMDRRNGRLEQYDDTYSESAMLSEEFKTEKQRLRSNYAAAIKRIEQAFDETEVIYGFYETMFTNEFIQQLADSLGFDFVEPNFDVHHNVSPKTDPLDDEVQREIVQFFKGNYRFMARKFGDEFMRGIWPSYRFLD</sequence>
<dbReference type="OrthoDB" id="981508at2"/>
<protein>
    <submittedName>
        <fullName evidence="2">Uncharacterized protein</fullName>
    </submittedName>
</protein>
<organism evidence="2 4">
    <name type="scientific">Roseovarius indicus</name>
    <dbReference type="NCBI Taxonomy" id="540747"/>
    <lineage>
        <taxon>Bacteria</taxon>
        <taxon>Pseudomonadati</taxon>
        <taxon>Pseudomonadota</taxon>
        <taxon>Alphaproteobacteria</taxon>
        <taxon>Rhodobacterales</taxon>
        <taxon>Roseobacteraceae</taxon>
        <taxon>Roseovarius</taxon>
    </lineage>
</organism>
<dbReference type="Gene3D" id="3.40.50.300">
    <property type="entry name" value="P-loop containing nucleotide triphosphate hydrolases"/>
    <property type="match status" value="1"/>
</dbReference>
<evidence type="ECO:0000313" key="4">
    <source>
        <dbReference type="Proteomes" id="UP000051401"/>
    </source>
</evidence>
<dbReference type="Proteomes" id="UP000051401">
    <property type="component" value="Unassembled WGS sequence"/>
</dbReference>
<feature type="coiled-coil region" evidence="1">
    <location>
        <begin position="182"/>
        <end position="209"/>
    </location>
</feature>
<gene>
    <name evidence="3" type="ORF">RIdsm_04083</name>
    <name evidence="2" type="ORF">XM52_17575</name>
</gene>
<evidence type="ECO:0000313" key="2">
    <source>
        <dbReference type="EMBL" id="KRS16700.1"/>
    </source>
</evidence>
<dbReference type="PATRIC" id="fig|540747.5.peg.1251"/>
<keyword evidence="4" id="KW-1185">Reference proteome</keyword>
<evidence type="ECO:0000313" key="5">
    <source>
        <dbReference type="Proteomes" id="UP000325785"/>
    </source>
</evidence>
<keyword evidence="1" id="KW-0175">Coiled coil</keyword>
<dbReference type="STRING" id="540747.SAMN04488031_105303"/>
<dbReference type="Proteomes" id="UP000325785">
    <property type="component" value="Chromosome"/>
</dbReference>
<dbReference type="AlphaFoldDB" id="A0A0T5P6R5"/>
<reference evidence="3 5" key="2">
    <citation type="submission" date="2018-08" db="EMBL/GenBank/DDBJ databases">
        <title>Genetic Globetrotter - A new plasmid hitch-hiking vast phylogenetic and geographic distances.</title>
        <authorList>
            <person name="Vollmers J."/>
            <person name="Petersen J."/>
        </authorList>
    </citation>
    <scope>NUCLEOTIDE SEQUENCE [LARGE SCALE GENOMIC DNA]</scope>
    <source>
        <strain evidence="3 5">DSM 26383</strain>
    </source>
</reference>
<proteinExistence type="predicted"/>
<dbReference type="SUPFAM" id="SSF52540">
    <property type="entry name" value="P-loop containing nucleoside triphosphate hydrolases"/>
    <property type="match status" value="1"/>
</dbReference>
<evidence type="ECO:0000256" key="1">
    <source>
        <dbReference type="SAM" id="Coils"/>
    </source>
</evidence>
<dbReference type="EMBL" id="CP031598">
    <property type="protein sequence ID" value="QEW28256.1"/>
    <property type="molecule type" value="Genomic_DNA"/>
</dbReference>
<dbReference type="EMBL" id="LAXI01000012">
    <property type="protein sequence ID" value="KRS16700.1"/>
    <property type="molecule type" value="Genomic_DNA"/>
</dbReference>
<reference evidence="2 4" key="1">
    <citation type="submission" date="2015-04" db="EMBL/GenBank/DDBJ databases">
        <title>The draft genome sequence of Roseovarius indicus B108T.</title>
        <authorList>
            <person name="Li G."/>
            <person name="Lai Q."/>
            <person name="Shao Z."/>
            <person name="Yan P."/>
        </authorList>
    </citation>
    <scope>NUCLEOTIDE SEQUENCE [LARGE SCALE GENOMIC DNA]</scope>
    <source>
        <strain evidence="2 4">B108</strain>
    </source>
</reference>
<dbReference type="KEGG" id="rid:RIdsm_04083"/>
<dbReference type="InterPro" id="IPR027417">
    <property type="entry name" value="P-loop_NTPase"/>
</dbReference>
<accession>A0A0T5P6R5</accession>
<evidence type="ECO:0000313" key="3">
    <source>
        <dbReference type="EMBL" id="QEW28256.1"/>
    </source>
</evidence>